<dbReference type="PANTHER" id="PTHR46063">
    <property type="entry name" value="KELCH DOMAIN-CONTAINING PROTEIN"/>
    <property type="match status" value="1"/>
</dbReference>
<dbReference type="AlphaFoldDB" id="A0A2P6TBV3"/>
<dbReference type="Proteomes" id="UP000239899">
    <property type="component" value="Unassembled WGS sequence"/>
</dbReference>
<feature type="compositionally biased region" description="Low complexity" evidence="1">
    <location>
        <begin position="385"/>
        <end position="405"/>
    </location>
</feature>
<dbReference type="PANTHER" id="PTHR46063:SF1">
    <property type="entry name" value="KELCH DOMAIN-CONTAINING PROTEIN 4"/>
    <property type="match status" value="1"/>
</dbReference>
<dbReference type="CDD" id="cd23767">
    <property type="entry name" value="IQCD"/>
    <property type="match status" value="1"/>
</dbReference>
<dbReference type="SUPFAM" id="SSF117281">
    <property type="entry name" value="Kelch motif"/>
    <property type="match status" value="1"/>
</dbReference>
<name>A0A2P6TBV3_CHLSO</name>
<feature type="compositionally biased region" description="Basic and acidic residues" evidence="1">
    <location>
        <begin position="21"/>
        <end position="40"/>
    </location>
</feature>
<feature type="compositionally biased region" description="Gly residues" evidence="1">
    <location>
        <begin position="406"/>
        <end position="416"/>
    </location>
</feature>
<proteinExistence type="predicted"/>
<accession>A0A2P6TBV3</accession>
<dbReference type="InterPro" id="IPR015915">
    <property type="entry name" value="Kelch-typ_b-propeller"/>
</dbReference>
<organism evidence="2 3">
    <name type="scientific">Chlorella sorokiniana</name>
    <name type="common">Freshwater green alga</name>
    <dbReference type="NCBI Taxonomy" id="3076"/>
    <lineage>
        <taxon>Eukaryota</taxon>
        <taxon>Viridiplantae</taxon>
        <taxon>Chlorophyta</taxon>
        <taxon>core chlorophytes</taxon>
        <taxon>Trebouxiophyceae</taxon>
        <taxon>Chlorellales</taxon>
        <taxon>Chlorellaceae</taxon>
        <taxon>Chlorella clade</taxon>
        <taxon>Chlorella</taxon>
    </lineage>
</organism>
<feature type="region of interest" description="Disordered" evidence="1">
    <location>
        <begin position="1"/>
        <end position="45"/>
    </location>
</feature>
<feature type="region of interest" description="Disordered" evidence="1">
    <location>
        <begin position="272"/>
        <end position="292"/>
    </location>
</feature>
<dbReference type="Pfam" id="PF24681">
    <property type="entry name" value="Kelch_KLHDC2_KLHL20_DRC7"/>
    <property type="match status" value="1"/>
</dbReference>
<evidence type="ECO:0000313" key="3">
    <source>
        <dbReference type="Proteomes" id="UP000239899"/>
    </source>
</evidence>
<gene>
    <name evidence="2" type="ORF">C2E21_9372</name>
</gene>
<protein>
    <submittedName>
        <fullName evidence="2">Kelch domain-containing 4</fullName>
    </submittedName>
</protein>
<keyword evidence="3" id="KW-1185">Reference proteome</keyword>
<dbReference type="PROSITE" id="PS50096">
    <property type="entry name" value="IQ"/>
    <property type="match status" value="1"/>
</dbReference>
<reference evidence="2 3" key="1">
    <citation type="journal article" date="2018" name="Plant J.">
        <title>Genome sequences of Chlorella sorokiniana UTEX 1602 and Micractinium conductrix SAG 241.80: implications to maltose excretion by a green alga.</title>
        <authorList>
            <person name="Arriola M.B."/>
            <person name="Velmurugan N."/>
            <person name="Zhang Y."/>
            <person name="Plunkett M.H."/>
            <person name="Hondzo H."/>
            <person name="Barney B.M."/>
        </authorList>
    </citation>
    <scope>NUCLEOTIDE SEQUENCE [LARGE SCALE GENOMIC DNA]</scope>
    <source>
        <strain evidence="3">UTEX 1602</strain>
    </source>
</reference>
<dbReference type="EMBL" id="LHPG02000026">
    <property type="protein sequence ID" value="PRW18361.1"/>
    <property type="molecule type" value="Genomic_DNA"/>
</dbReference>
<dbReference type="InterPro" id="IPR052588">
    <property type="entry name" value="Kelch_domain_protein"/>
</dbReference>
<dbReference type="Gene3D" id="2.120.10.80">
    <property type="entry name" value="Kelch-type beta propeller"/>
    <property type="match status" value="1"/>
</dbReference>
<dbReference type="InterPro" id="IPR000048">
    <property type="entry name" value="IQ_motif_EF-hand-BS"/>
</dbReference>
<dbReference type="STRING" id="3076.A0A2P6TBV3"/>
<dbReference type="OrthoDB" id="4447at2759"/>
<evidence type="ECO:0000313" key="2">
    <source>
        <dbReference type="EMBL" id="PRW18361.1"/>
    </source>
</evidence>
<evidence type="ECO:0000256" key="1">
    <source>
        <dbReference type="SAM" id="MobiDB-lite"/>
    </source>
</evidence>
<sequence>MGSGRDKRKKVKGKKPGAGADKTDRKTERNEEKRSRRLERAAQGGEDDIDALLAAFKLKDERHSRVEVQEGCAAPSPRVYASFTPIPSQKENEVILFGGEWYDSDKDKTYVYNDLYVLNVEKQTWKRIISPNGPLPRTSHQAVCTRTALWVWGGEFTSLNQEKFRHYNDMWRLNLADWTWENIPSKGGPSPRSGHRMILHGKRIILVGGFYDSGRDTKYYNDVWSFDLEELKWAPLGPKPGQNAPPPRGGHQLALNGDQLFIFGGYHVKKEAPDPDSFMPKRGKKGDDEDEGKGVIHEDVWVLDLKTLAFERLKKQGMAPNPRTAFGMVTHKKRAVLFGGILDQEGKGDRLFSELFNELYQFNLDNRRWFPVALRPPKKSKAEQEAAAAEEQAQQEQEQQAEQQQAGGGSSGGAAAGGAADQQQQQQQQQQGSGLPPGVRPEMHAMLQRMLAEKGGALHAAAARIQANYRGYRVRQAYKTYKLGGEISELLYSPATYGIDFSAKDMIKPRARAAPMMCVLRNTLWLLGGQVEIAHTDIVLDDLWSLDLNKLDGWRCVKENTVGEDAFRELSSDEWETGSDSE</sequence>
<comment type="caution">
    <text evidence="2">The sequence shown here is derived from an EMBL/GenBank/DDBJ whole genome shotgun (WGS) entry which is preliminary data.</text>
</comment>
<feature type="region of interest" description="Disordered" evidence="1">
    <location>
        <begin position="380"/>
        <end position="440"/>
    </location>
</feature>
<feature type="compositionally biased region" description="Low complexity" evidence="1">
    <location>
        <begin position="417"/>
        <end position="434"/>
    </location>
</feature>
<feature type="compositionally biased region" description="Basic residues" evidence="1">
    <location>
        <begin position="1"/>
        <end position="15"/>
    </location>
</feature>
<dbReference type="SMART" id="SM00015">
    <property type="entry name" value="IQ"/>
    <property type="match status" value="1"/>
</dbReference>